<feature type="domain" description="Helicase ATP-binding" evidence="9">
    <location>
        <begin position="63"/>
        <end position="257"/>
    </location>
</feature>
<dbReference type="EMBL" id="DS178302">
    <property type="protein sequence ID" value="EFP86717.2"/>
    <property type="molecule type" value="Genomic_DNA"/>
</dbReference>
<dbReference type="GO" id="GO:0003677">
    <property type="term" value="F:DNA binding"/>
    <property type="evidence" value="ECO:0007669"/>
    <property type="project" value="UniProtKB-KW"/>
</dbReference>
<evidence type="ECO:0000256" key="3">
    <source>
        <dbReference type="ARBA" id="ARBA00022840"/>
    </source>
</evidence>
<keyword evidence="5" id="KW-0413">Isomerase</keyword>
<dbReference type="Pfam" id="PF00270">
    <property type="entry name" value="DEAD"/>
    <property type="match status" value="1"/>
</dbReference>
<dbReference type="GO" id="GO:0005737">
    <property type="term" value="C:cytoplasm"/>
    <property type="evidence" value="ECO:0000318"/>
    <property type="project" value="GO_Central"/>
</dbReference>
<dbReference type="OrthoDB" id="2504585at2759"/>
<keyword evidence="3" id="KW-0067">ATP-binding</keyword>
<dbReference type="InterPro" id="IPR027417">
    <property type="entry name" value="P-loop_NTPase"/>
</dbReference>
<dbReference type="GO" id="GO:0006260">
    <property type="term" value="P:DNA replication"/>
    <property type="evidence" value="ECO:0000318"/>
    <property type="project" value="GO_Central"/>
</dbReference>
<sequence>MLNQVSASTRRNIRSPRRVWSATGINVYKKVSDKNDEDLKSHIAKVSLDFYGQPSKLLQVNAVFNLVQGRNTFLLAGTGFGKSRIAEIYYRLIPQVKKAVVLVLNPLDSLGDNQVYEKEQAGFTAINLTKSNFNEETAINIENGVYNFVYMSPETFLNNKIWDAVYFSSKFQNRLALIVIDEAHMVYIWGLVASGQGKKAAAILLRYQDIGIFRPSYGNLGAHLLFRNNKPILLLSATCRPVAIEAIKRSLKLEAAAIDVLQGELTRPEIRIIRIPMEKSLASSLDLIKVFPSVRDVPNSKLVPSLVYSGSRNRTLTVMDVIDRARETPGSSLDPHNTCIRRYHSCTGDLDKVRCVDQFSKEEFPIISATMALGLGQNWKRVRMVAHMGRADPAQIAQMIGRCGRDGRDGLALLFMEKNRRSGKNSVDQFKMGSAQTDEDRVDALAITPVCLRVAFSLDNLRGYVPLRFDDPEYIKEVAREAKEGFRKCQCSNCEVASSDTLVKNLPLADEDNFDDILANNFIPHSLPDLTSKYPKKKPVARKRKYSAEEMTNLNTLKTVLIDEMRELYESVVQPGGAFAASDLFGLEEADSLALNYLSIITPEDVCSYIGGQCFAGQLQRLADLISKFKLSNGQMAHGPRPKAAKLTQLDAQLDTNPAETALQGSAALVDTQDGGNEGQLSETVFGRTMTKKEMAAAKRDQKQAERIEKARLKEIELERNRQRKQQVAGIMADSWAEHMQGPSRSNIDPDLHKL</sequence>
<protein>
    <recommendedName>
        <fullName evidence="7">DNA 3'-5' helicase</fullName>
        <ecNumber evidence="7">5.6.2.4</ecNumber>
    </recommendedName>
</protein>
<evidence type="ECO:0000256" key="6">
    <source>
        <dbReference type="ARBA" id="ARBA00034617"/>
    </source>
</evidence>
<evidence type="ECO:0000259" key="9">
    <source>
        <dbReference type="PROSITE" id="PS51192"/>
    </source>
</evidence>
<dbReference type="STRING" id="418459.E3KQZ2"/>
<evidence type="ECO:0000256" key="4">
    <source>
        <dbReference type="ARBA" id="ARBA00023125"/>
    </source>
</evidence>
<dbReference type="PANTHER" id="PTHR13710:SF105">
    <property type="entry name" value="ATP-DEPENDENT DNA HELICASE Q1"/>
    <property type="match status" value="1"/>
</dbReference>
<organism evidence="10 11">
    <name type="scientific">Puccinia graminis f. sp. tritici (strain CRL 75-36-700-3 / race SCCL)</name>
    <name type="common">Black stem rust fungus</name>
    <dbReference type="NCBI Taxonomy" id="418459"/>
    <lineage>
        <taxon>Eukaryota</taxon>
        <taxon>Fungi</taxon>
        <taxon>Dikarya</taxon>
        <taxon>Basidiomycota</taxon>
        <taxon>Pucciniomycotina</taxon>
        <taxon>Pucciniomycetes</taxon>
        <taxon>Pucciniales</taxon>
        <taxon>Pucciniaceae</taxon>
        <taxon>Puccinia</taxon>
    </lineage>
</organism>
<dbReference type="InterPro" id="IPR011545">
    <property type="entry name" value="DEAD/DEAH_box_helicase_dom"/>
</dbReference>
<reference key="1">
    <citation type="submission" date="2007-01" db="EMBL/GenBank/DDBJ databases">
        <title>The Genome Sequence of Puccinia graminis f. sp. tritici Strain CRL 75-36-700-3.</title>
        <authorList>
            <consortium name="The Broad Institute Genome Sequencing Platform"/>
            <person name="Birren B."/>
            <person name="Lander E."/>
            <person name="Galagan J."/>
            <person name="Nusbaum C."/>
            <person name="Devon K."/>
            <person name="Cuomo C."/>
            <person name="Jaffe D."/>
            <person name="Butler J."/>
            <person name="Alvarez P."/>
            <person name="Gnerre S."/>
            <person name="Grabherr M."/>
            <person name="Mauceli E."/>
            <person name="Brockman W."/>
            <person name="Young S."/>
            <person name="LaButti K."/>
            <person name="Sykes S."/>
            <person name="DeCaprio D."/>
            <person name="Crawford M."/>
            <person name="Koehrsen M."/>
            <person name="Engels R."/>
            <person name="Montgomery P."/>
            <person name="Pearson M."/>
            <person name="Howarth C."/>
            <person name="Larson L."/>
            <person name="White J."/>
            <person name="Zeng Q."/>
            <person name="Kodira C."/>
            <person name="Yandava C."/>
            <person name="Alvarado L."/>
            <person name="O'Leary S."/>
            <person name="Szabo L."/>
            <person name="Dean R."/>
            <person name="Schein J."/>
        </authorList>
    </citation>
    <scope>NUCLEOTIDE SEQUENCE</scope>
    <source>
        <strain>CRL 75-36-700-3</strain>
    </source>
</reference>
<dbReference type="InterPro" id="IPR001650">
    <property type="entry name" value="Helicase_C-like"/>
</dbReference>
<dbReference type="GO" id="GO:0000724">
    <property type="term" value="P:double-strand break repair via homologous recombination"/>
    <property type="evidence" value="ECO:0000318"/>
    <property type="project" value="GO_Central"/>
</dbReference>
<evidence type="ECO:0000313" key="10">
    <source>
        <dbReference type="EMBL" id="EFP86717.2"/>
    </source>
</evidence>
<dbReference type="GO" id="GO:0009378">
    <property type="term" value="F:four-way junction helicase activity"/>
    <property type="evidence" value="ECO:0000318"/>
    <property type="project" value="GO_Central"/>
</dbReference>
<feature type="region of interest" description="Disordered" evidence="8">
    <location>
        <begin position="735"/>
        <end position="755"/>
    </location>
</feature>
<dbReference type="AlphaFoldDB" id="E3KQZ2"/>
<keyword evidence="2" id="KW-0547">Nucleotide-binding</keyword>
<evidence type="ECO:0000256" key="1">
    <source>
        <dbReference type="ARBA" id="ARBA00005446"/>
    </source>
</evidence>
<evidence type="ECO:0000256" key="5">
    <source>
        <dbReference type="ARBA" id="ARBA00023235"/>
    </source>
</evidence>
<dbReference type="GO" id="GO:0005694">
    <property type="term" value="C:chromosome"/>
    <property type="evidence" value="ECO:0000318"/>
    <property type="project" value="GO_Central"/>
</dbReference>
<dbReference type="Pfam" id="PF00271">
    <property type="entry name" value="Helicase_C"/>
    <property type="match status" value="1"/>
</dbReference>
<name>E3KQZ2_PUCGT</name>
<dbReference type="Gene3D" id="3.40.50.300">
    <property type="entry name" value="P-loop containing nucleotide triphosphate hydrolases"/>
    <property type="match status" value="2"/>
</dbReference>
<dbReference type="Proteomes" id="UP000008783">
    <property type="component" value="Unassembled WGS sequence"/>
</dbReference>
<proteinExistence type="inferred from homology"/>
<keyword evidence="4" id="KW-0238">DNA-binding</keyword>
<dbReference type="SMART" id="SM00490">
    <property type="entry name" value="HELICc"/>
    <property type="match status" value="1"/>
</dbReference>
<dbReference type="HOGENOM" id="CLU_011478_1_1_1"/>
<evidence type="ECO:0000256" key="7">
    <source>
        <dbReference type="ARBA" id="ARBA00034808"/>
    </source>
</evidence>
<dbReference type="SUPFAM" id="SSF52540">
    <property type="entry name" value="P-loop containing nucleoside triphosphate hydrolases"/>
    <property type="match status" value="1"/>
</dbReference>
<comment type="catalytic activity">
    <reaction evidence="6">
        <text>Couples ATP hydrolysis with the unwinding of duplex DNA by translocating in the 3'-5' direction.</text>
        <dbReference type="EC" id="5.6.2.4"/>
    </reaction>
</comment>
<dbReference type="InterPro" id="IPR014001">
    <property type="entry name" value="Helicase_ATP-bd"/>
</dbReference>
<dbReference type="GO" id="GO:0043138">
    <property type="term" value="F:3'-5' DNA helicase activity"/>
    <property type="evidence" value="ECO:0000318"/>
    <property type="project" value="GO_Central"/>
</dbReference>
<dbReference type="PROSITE" id="PS51192">
    <property type="entry name" value="HELICASE_ATP_BIND_1"/>
    <property type="match status" value="1"/>
</dbReference>
<reference evidence="11" key="2">
    <citation type="journal article" date="2011" name="Proc. Natl. Acad. Sci. U.S.A.">
        <title>Obligate biotrophy features unraveled by the genomic analysis of rust fungi.</title>
        <authorList>
            <person name="Duplessis S."/>
            <person name="Cuomo C.A."/>
            <person name="Lin Y.-C."/>
            <person name="Aerts A."/>
            <person name="Tisserant E."/>
            <person name="Veneault-Fourrey C."/>
            <person name="Joly D.L."/>
            <person name="Hacquard S."/>
            <person name="Amselem J."/>
            <person name="Cantarel B.L."/>
            <person name="Chiu R."/>
            <person name="Coutinho P.M."/>
            <person name="Feau N."/>
            <person name="Field M."/>
            <person name="Frey P."/>
            <person name="Gelhaye E."/>
            <person name="Goldberg J."/>
            <person name="Grabherr M.G."/>
            <person name="Kodira C.D."/>
            <person name="Kohler A."/>
            <person name="Kuees U."/>
            <person name="Lindquist E.A."/>
            <person name="Lucas S.M."/>
            <person name="Mago R."/>
            <person name="Mauceli E."/>
            <person name="Morin E."/>
            <person name="Murat C."/>
            <person name="Pangilinan J.L."/>
            <person name="Park R."/>
            <person name="Pearson M."/>
            <person name="Quesneville H."/>
            <person name="Rouhier N."/>
            <person name="Sakthikumar S."/>
            <person name="Salamov A.A."/>
            <person name="Schmutz J."/>
            <person name="Selles B."/>
            <person name="Shapiro H."/>
            <person name="Tanguay P."/>
            <person name="Tuskan G.A."/>
            <person name="Henrissat B."/>
            <person name="Van de Peer Y."/>
            <person name="Rouze P."/>
            <person name="Ellis J.G."/>
            <person name="Dodds P.N."/>
            <person name="Schein J.E."/>
            <person name="Zhong S."/>
            <person name="Hamelin R.C."/>
            <person name="Grigoriev I.V."/>
            <person name="Szabo L.J."/>
            <person name="Martin F."/>
        </authorList>
    </citation>
    <scope>NUCLEOTIDE SEQUENCE [LARGE SCALE GENOMIC DNA]</scope>
    <source>
        <strain evidence="11">CRL 75-36-700-3 / race SCCL</strain>
    </source>
</reference>
<comment type="similarity">
    <text evidence="1">Belongs to the helicase family. RecQ subfamily.</text>
</comment>
<dbReference type="InParanoid" id="E3KQZ2"/>
<evidence type="ECO:0000313" key="11">
    <source>
        <dbReference type="Proteomes" id="UP000008783"/>
    </source>
</evidence>
<dbReference type="EC" id="5.6.2.4" evidence="7"/>
<dbReference type="RefSeq" id="XP_003331136.2">
    <property type="nucleotide sequence ID" value="XM_003331088.2"/>
</dbReference>
<dbReference type="PANTHER" id="PTHR13710">
    <property type="entry name" value="DNA HELICASE RECQ FAMILY MEMBER"/>
    <property type="match status" value="1"/>
</dbReference>
<dbReference type="GeneID" id="10541137"/>
<dbReference type="SMART" id="SM00487">
    <property type="entry name" value="DEXDc"/>
    <property type="match status" value="1"/>
</dbReference>
<gene>
    <name evidence="10" type="ORF">PGTG_13099</name>
</gene>
<evidence type="ECO:0000256" key="8">
    <source>
        <dbReference type="SAM" id="MobiDB-lite"/>
    </source>
</evidence>
<dbReference type="GO" id="GO:0005524">
    <property type="term" value="F:ATP binding"/>
    <property type="evidence" value="ECO:0007669"/>
    <property type="project" value="UniProtKB-KW"/>
</dbReference>
<accession>E3KQZ2</accession>
<evidence type="ECO:0000256" key="2">
    <source>
        <dbReference type="ARBA" id="ARBA00022741"/>
    </source>
</evidence>
<keyword evidence="11" id="KW-1185">Reference proteome</keyword>
<dbReference type="KEGG" id="pgr:PGTG_13099"/>
<dbReference type="VEuPathDB" id="FungiDB:PGTG_13099"/>